<feature type="signal peptide" evidence="1">
    <location>
        <begin position="1"/>
        <end position="25"/>
    </location>
</feature>
<dbReference type="AlphaFoldDB" id="A0A158P4J8"/>
<dbReference type="Proteomes" id="UP000015104">
    <property type="component" value="Unassembled WGS sequence"/>
</dbReference>
<dbReference type="OrthoDB" id="10051804at2759"/>
<dbReference type="PANTHER" id="PTHR33964">
    <property type="entry name" value="RE45066P-RELATED"/>
    <property type="match status" value="1"/>
</dbReference>
<gene>
    <name evidence="2" type="primary">107359892</name>
</gene>
<evidence type="ECO:0000313" key="2">
    <source>
        <dbReference type="EnsemblMetazoa" id="tetur04g09639.1"/>
    </source>
</evidence>
<evidence type="ECO:0008006" key="4">
    <source>
        <dbReference type="Google" id="ProtNLM"/>
    </source>
</evidence>
<keyword evidence="3" id="KW-1185">Reference proteome</keyword>
<organism evidence="2 3">
    <name type="scientific">Tetranychus urticae</name>
    <name type="common">Two-spotted spider mite</name>
    <dbReference type="NCBI Taxonomy" id="32264"/>
    <lineage>
        <taxon>Eukaryota</taxon>
        <taxon>Metazoa</taxon>
        <taxon>Ecdysozoa</taxon>
        <taxon>Arthropoda</taxon>
        <taxon>Chelicerata</taxon>
        <taxon>Arachnida</taxon>
        <taxon>Acari</taxon>
        <taxon>Acariformes</taxon>
        <taxon>Trombidiformes</taxon>
        <taxon>Prostigmata</taxon>
        <taxon>Eleutherengona</taxon>
        <taxon>Raphignathae</taxon>
        <taxon>Tetranychoidea</taxon>
        <taxon>Tetranychidae</taxon>
        <taxon>Tetranychus</taxon>
    </lineage>
</organism>
<dbReference type="EMBL" id="CAEY01001379">
    <property type="status" value="NOT_ANNOTATED_CDS"/>
    <property type="molecule type" value="Genomic_DNA"/>
</dbReference>
<dbReference type="PANTHER" id="PTHR33964:SF1">
    <property type="entry name" value="RE45066P"/>
    <property type="match status" value="1"/>
</dbReference>
<name>A0A158P4J8_TETUR</name>
<accession>A0A158P4J8</accession>
<reference evidence="3" key="1">
    <citation type="submission" date="2011-08" db="EMBL/GenBank/DDBJ databases">
        <authorList>
            <person name="Rombauts S."/>
        </authorList>
    </citation>
    <scope>NUCLEOTIDE SEQUENCE</scope>
    <source>
        <strain evidence="3">London</strain>
    </source>
</reference>
<dbReference type="EnsemblMetazoa" id="tetur04g09639.1">
    <property type="protein sequence ID" value="tetur04g09639.1"/>
    <property type="gene ID" value="tetur04g09639"/>
</dbReference>
<reference evidence="2" key="2">
    <citation type="submission" date="2016-04" db="UniProtKB">
        <authorList>
            <consortium name="EnsemblMetazoa"/>
        </authorList>
    </citation>
    <scope>IDENTIFICATION</scope>
</reference>
<sequence length="238" mass="26564">MQTIAFGFILFVTFCLFSVFPTVSTQTHGQSCHLRELDLCAATLLVFTQNPSELTGNDVELDKQCSFIREAEDCRRNFTRRCTTPLQRELIDYLGEGGRQVGQEFCTRGSPLREEYKKHARCLGLSRRESAGCSRDLQRALEVVQNLPWDSRIQTGCCAYNRYDACTSSIISSRCGPQALSLSRQVLRLAASRLPEMLCQSYQASSKKCTEALPASGESPLGSRSNSLLSRLFSTYAV</sequence>
<proteinExistence type="predicted"/>
<evidence type="ECO:0000313" key="3">
    <source>
        <dbReference type="Proteomes" id="UP000015104"/>
    </source>
</evidence>
<evidence type="ECO:0000256" key="1">
    <source>
        <dbReference type="SAM" id="SignalP"/>
    </source>
</evidence>
<keyword evidence="1" id="KW-0732">Signal</keyword>
<feature type="chain" id="PRO_5007629990" description="DUF19 domain-containing protein" evidence="1">
    <location>
        <begin position="26"/>
        <end position="238"/>
    </location>
</feature>
<protein>
    <recommendedName>
        <fullName evidence="4">DUF19 domain-containing protein</fullName>
    </recommendedName>
</protein>